<proteinExistence type="inferred from homology"/>
<comment type="similarity">
    <text evidence="1">Belongs to the dymeclin family.</text>
</comment>
<sequence length="663" mass="75384">MGANTSQVSDLSESQSIRTLIGPDAISENEPFWNQLISFTFTSPTCSADAKLLEEAVVPLAKTLNVQPQFTGCCRSVIIYDSLSFALSSQLFIWQAHNALFLVRCLLKVFIREMSEEELHLQFSYQERVPGTYDSICKDLLEELVCNLVHLIVEVPLLDITYNILFEAVTTLLVLMSYQLFHKEVLREGLIYGYLTRGRCLSLTSRLVKTLLYNFIRQEKCPAATHVLQTQSDGGGMLYGLASGVASGLWSVFTLGGVSSRPGAEQDQNPLPLSNQSLLLLLVLANLTDGADCPNPYRQAVTCFKNTQDSSSLPSPQPHTFQINFNSLYTALYEQQKSDQVTLLLYTLLHQNSNMRTYILSRTDMENLVLPILEILYHVEERNSHHVYMALIILLILTEDDTFNRSIHEVMLKNISWYTERVLTEISLGSLLILVVIRTIQFNMTRTRDKYLHTNCLAALANMSAQFRNLHQYAAQRIISLFALLSKKHNKVLEQATQSLHGPLGADDRTVLPDYAQDLNVIEEVIRMMLEIINSCLSNSLHHNPNLLYALLYKRELFEQFRSHPSFQDIMQNLDTVIGFFSQRLEQAGSDLSVERVQEVIKKGAAALPKERLKKFPELKFKYVEEEQPEDFFIPYVWSLVFNSGVGLYWNSQGIELFSMDSP</sequence>
<evidence type="ECO:0000256" key="3">
    <source>
        <dbReference type="ARBA" id="ARBA00022707"/>
    </source>
</evidence>
<dbReference type="GO" id="GO:0007030">
    <property type="term" value="P:Golgi organization"/>
    <property type="evidence" value="ECO:0007669"/>
    <property type="project" value="TreeGrafter"/>
</dbReference>
<dbReference type="PANTHER" id="PTHR12895:SF9">
    <property type="entry name" value="DYMECLIN"/>
    <property type="match status" value="1"/>
</dbReference>
<dbReference type="AlphaFoldDB" id="A0A672NPJ7"/>
<reference evidence="5" key="2">
    <citation type="submission" date="2025-09" db="UniProtKB">
        <authorList>
            <consortium name="Ensembl"/>
        </authorList>
    </citation>
    <scope>IDENTIFICATION</scope>
</reference>
<dbReference type="Proteomes" id="UP000472262">
    <property type="component" value="Unassembled WGS sequence"/>
</dbReference>
<protein>
    <recommendedName>
        <fullName evidence="2">Dymeclin</fullName>
    </recommendedName>
</protein>
<evidence type="ECO:0000313" key="6">
    <source>
        <dbReference type="Proteomes" id="UP000472262"/>
    </source>
</evidence>
<keyword evidence="3" id="KW-0519">Myristate</keyword>
<dbReference type="InterPro" id="IPR019142">
    <property type="entry name" value="Dymeclin"/>
</dbReference>
<evidence type="ECO:0000256" key="2">
    <source>
        <dbReference type="ARBA" id="ARBA00015736"/>
    </source>
</evidence>
<gene>
    <name evidence="5" type="primary">dym</name>
</gene>
<evidence type="ECO:0000313" key="5">
    <source>
        <dbReference type="Ensembl" id="ENSSGRP00000050196.1"/>
    </source>
</evidence>
<dbReference type="GO" id="GO:0005794">
    <property type="term" value="C:Golgi apparatus"/>
    <property type="evidence" value="ECO:0007669"/>
    <property type="project" value="TreeGrafter"/>
</dbReference>
<keyword evidence="6" id="KW-1185">Reference proteome</keyword>
<accession>A0A672NPJ7</accession>
<organism evidence="5 6">
    <name type="scientific">Sinocyclocheilus grahami</name>
    <name type="common">Dianchi golden-line fish</name>
    <name type="synonym">Barbus grahami</name>
    <dbReference type="NCBI Taxonomy" id="75366"/>
    <lineage>
        <taxon>Eukaryota</taxon>
        <taxon>Metazoa</taxon>
        <taxon>Chordata</taxon>
        <taxon>Craniata</taxon>
        <taxon>Vertebrata</taxon>
        <taxon>Euteleostomi</taxon>
        <taxon>Actinopterygii</taxon>
        <taxon>Neopterygii</taxon>
        <taxon>Teleostei</taxon>
        <taxon>Ostariophysi</taxon>
        <taxon>Cypriniformes</taxon>
        <taxon>Cyprinidae</taxon>
        <taxon>Cyprininae</taxon>
        <taxon>Sinocyclocheilus</taxon>
    </lineage>
</organism>
<dbReference type="Ensembl" id="ENSSGRT00000053635.1">
    <property type="protein sequence ID" value="ENSSGRP00000050196.1"/>
    <property type="gene ID" value="ENSSGRG00000026419.1"/>
</dbReference>
<evidence type="ECO:0000256" key="4">
    <source>
        <dbReference type="ARBA" id="ARBA00023288"/>
    </source>
</evidence>
<keyword evidence="4" id="KW-0449">Lipoprotein</keyword>
<reference evidence="5" key="1">
    <citation type="submission" date="2025-08" db="UniProtKB">
        <authorList>
            <consortium name="Ensembl"/>
        </authorList>
    </citation>
    <scope>IDENTIFICATION</scope>
</reference>
<name>A0A672NPJ7_SINGR</name>
<dbReference type="PANTHER" id="PTHR12895">
    <property type="entry name" value="DYMECLIN"/>
    <property type="match status" value="1"/>
</dbReference>
<dbReference type="Pfam" id="PF09742">
    <property type="entry name" value="Dymeclin"/>
    <property type="match status" value="1"/>
</dbReference>
<evidence type="ECO:0000256" key="1">
    <source>
        <dbReference type="ARBA" id="ARBA00010603"/>
    </source>
</evidence>